<dbReference type="PANTHER" id="PTHR31025:SF9">
    <property type="entry name" value="SI:DKEY-286J15.1"/>
    <property type="match status" value="1"/>
</dbReference>
<sequence length="383" mass="45181">MLTEYYNKFSKFTDEQRVLLINAIAQAFEEKGIPMTLATSYRIENEIFERFPTEKLEFYRTSKRGKLYNKCCNRKSSFKTAVAQHLVSRTDDDQTLNQKVKSWQNKYPVPEEDAEDIYRSLKFDNLSSEVFDSAWKACKQYRFNDLEMLKSTTDILEKWPFYKYPSGFRLIDMDFTAAFENADGLLKNWPTYCNAILSFLNDENHIKEKGIRRILANMTNEDLSENGRDAAIMWALHGYFVPTNKTIKKDETLGKKVTTKFTIKDSQDSFLYVAKCAQELEDHLEFLKNQKQAIQPFILTVGEDVLSIKEIVVYFDGIRFTFCHFLRAVDICYKIFFLFNLDFPKKSQMFWTFIQTYFYKSKPEKSFSKIHILAEFLSDKQDS</sequence>
<evidence type="ECO:0000313" key="1">
    <source>
        <dbReference type="EMBL" id="CAH1111705.1"/>
    </source>
</evidence>
<organism evidence="1 2">
    <name type="scientific">Psylliodes chrysocephalus</name>
    <dbReference type="NCBI Taxonomy" id="3402493"/>
    <lineage>
        <taxon>Eukaryota</taxon>
        <taxon>Metazoa</taxon>
        <taxon>Ecdysozoa</taxon>
        <taxon>Arthropoda</taxon>
        <taxon>Hexapoda</taxon>
        <taxon>Insecta</taxon>
        <taxon>Pterygota</taxon>
        <taxon>Neoptera</taxon>
        <taxon>Endopterygota</taxon>
        <taxon>Coleoptera</taxon>
        <taxon>Polyphaga</taxon>
        <taxon>Cucujiformia</taxon>
        <taxon>Chrysomeloidea</taxon>
        <taxon>Chrysomelidae</taxon>
        <taxon>Galerucinae</taxon>
        <taxon>Alticini</taxon>
        <taxon>Psylliodes</taxon>
    </lineage>
</organism>
<reference evidence="1" key="1">
    <citation type="submission" date="2022-01" db="EMBL/GenBank/DDBJ databases">
        <authorList>
            <person name="King R."/>
        </authorList>
    </citation>
    <scope>NUCLEOTIDE SEQUENCE</scope>
</reference>
<name>A0A9P0D3R3_9CUCU</name>
<protein>
    <submittedName>
        <fullName evidence="1">Uncharacterized protein</fullName>
    </submittedName>
</protein>
<keyword evidence="2" id="KW-1185">Reference proteome</keyword>
<dbReference type="Pfam" id="PF15992">
    <property type="entry name" value="DUF4769"/>
    <property type="match status" value="1"/>
</dbReference>
<proteinExistence type="predicted"/>
<dbReference type="InterPro" id="IPR031934">
    <property type="entry name" value="DUF4769"/>
</dbReference>
<accession>A0A9P0D3R3</accession>
<dbReference type="OrthoDB" id="6776649at2759"/>
<dbReference type="Proteomes" id="UP001153636">
    <property type="component" value="Chromosome 6"/>
</dbReference>
<evidence type="ECO:0000313" key="2">
    <source>
        <dbReference type="Proteomes" id="UP001153636"/>
    </source>
</evidence>
<dbReference type="PANTHER" id="PTHR31025">
    <property type="entry name" value="SI:CH211-196P9.1-RELATED"/>
    <property type="match status" value="1"/>
</dbReference>
<gene>
    <name evidence="1" type="ORF">PSYICH_LOCUS12020</name>
</gene>
<dbReference type="AlphaFoldDB" id="A0A9P0D3R3"/>
<dbReference type="EMBL" id="OV651818">
    <property type="protein sequence ID" value="CAH1111705.1"/>
    <property type="molecule type" value="Genomic_DNA"/>
</dbReference>